<evidence type="ECO:0000313" key="7">
    <source>
        <dbReference type="EMBL" id="PSS17193.1"/>
    </source>
</evidence>
<dbReference type="Gramene" id="PSS17193">
    <property type="protein sequence ID" value="PSS17193"/>
    <property type="gene ID" value="CEY00_Acc11982"/>
</dbReference>
<comment type="subcellular location">
    <subcellularLocation>
        <location evidence="1">Nucleus</location>
        <location evidence="1">Nucleolus</location>
    </subcellularLocation>
</comment>
<dbReference type="CDD" id="cd12226">
    <property type="entry name" value="RRM_NOL8"/>
    <property type="match status" value="1"/>
</dbReference>
<dbReference type="PANTHER" id="PTHR23099">
    <property type="entry name" value="TRANSCRIPTIONAL REGULATOR"/>
    <property type="match status" value="1"/>
</dbReference>
<evidence type="ECO:0000256" key="5">
    <source>
        <dbReference type="SAM" id="MobiDB-lite"/>
    </source>
</evidence>
<evidence type="ECO:0000256" key="3">
    <source>
        <dbReference type="ARBA" id="ARBA00023242"/>
    </source>
</evidence>
<dbReference type="AlphaFoldDB" id="A0A2R6QXW9"/>
<keyword evidence="8" id="KW-1185">Reference proteome</keyword>
<dbReference type="InParanoid" id="A0A2R6QXW9"/>
<accession>A0A2R6QXW9</accession>
<dbReference type="GO" id="GO:0005730">
    <property type="term" value="C:nucleolus"/>
    <property type="evidence" value="ECO:0007669"/>
    <property type="project" value="UniProtKB-SubCell"/>
</dbReference>
<dbReference type="InterPro" id="IPR012677">
    <property type="entry name" value="Nucleotide-bd_a/b_plait_sf"/>
</dbReference>
<dbReference type="PANTHER" id="PTHR23099:SF0">
    <property type="entry name" value="GERM CELL NUCLEAR ACIDIC PROTEIN"/>
    <property type="match status" value="1"/>
</dbReference>
<keyword evidence="3" id="KW-0539">Nucleus</keyword>
<name>A0A2R6QXW9_ACTCC</name>
<dbReference type="OMA" id="CVWKGGK"/>
<feature type="domain" description="RRM" evidence="6">
    <location>
        <begin position="30"/>
        <end position="106"/>
    </location>
</feature>
<gene>
    <name evidence="7" type="ORF">CEY00_Acc11982</name>
</gene>
<dbReference type="PROSITE" id="PS50102">
    <property type="entry name" value="RRM"/>
    <property type="match status" value="1"/>
</dbReference>
<dbReference type="InterPro" id="IPR034138">
    <property type="entry name" value="NOP8_RRM"/>
</dbReference>
<dbReference type="EMBL" id="NKQK01000011">
    <property type="protein sequence ID" value="PSS17193.1"/>
    <property type="molecule type" value="Genomic_DNA"/>
</dbReference>
<evidence type="ECO:0000313" key="8">
    <source>
        <dbReference type="Proteomes" id="UP000241394"/>
    </source>
</evidence>
<dbReference type="Gene3D" id="3.30.70.330">
    <property type="match status" value="1"/>
</dbReference>
<evidence type="ECO:0000256" key="4">
    <source>
        <dbReference type="PROSITE-ProRule" id="PRU00176"/>
    </source>
</evidence>
<dbReference type="OrthoDB" id="21643at2759"/>
<evidence type="ECO:0000256" key="1">
    <source>
        <dbReference type="ARBA" id="ARBA00004604"/>
    </source>
</evidence>
<dbReference type="FunCoup" id="A0A2R6QXW9">
    <property type="interactions" value="1352"/>
</dbReference>
<evidence type="ECO:0000259" key="6">
    <source>
        <dbReference type="PROSITE" id="PS50102"/>
    </source>
</evidence>
<reference evidence="7 8" key="1">
    <citation type="submission" date="2017-07" db="EMBL/GenBank/DDBJ databases">
        <title>An improved, manually edited Actinidia chinensis var. chinensis (kiwifruit) genome highlights the challenges associated with draft genomes and gene prediction in plants.</title>
        <authorList>
            <person name="Pilkington S."/>
            <person name="Crowhurst R."/>
            <person name="Hilario E."/>
            <person name="Nardozza S."/>
            <person name="Fraser L."/>
            <person name="Peng Y."/>
            <person name="Gunaseelan K."/>
            <person name="Simpson R."/>
            <person name="Tahir J."/>
            <person name="Deroles S."/>
            <person name="Templeton K."/>
            <person name="Luo Z."/>
            <person name="Davy M."/>
            <person name="Cheng C."/>
            <person name="Mcneilage M."/>
            <person name="Scaglione D."/>
            <person name="Liu Y."/>
            <person name="Zhang Q."/>
            <person name="Datson P."/>
            <person name="De Silva N."/>
            <person name="Gardiner S."/>
            <person name="Bassett H."/>
            <person name="Chagne D."/>
            <person name="Mccallum J."/>
            <person name="Dzierzon H."/>
            <person name="Deng C."/>
            <person name="Wang Y.-Y."/>
            <person name="Barron N."/>
            <person name="Manako K."/>
            <person name="Bowen J."/>
            <person name="Foster T."/>
            <person name="Erridge Z."/>
            <person name="Tiffin H."/>
            <person name="Waite C."/>
            <person name="Davies K."/>
            <person name="Grierson E."/>
            <person name="Laing W."/>
            <person name="Kirk R."/>
            <person name="Chen X."/>
            <person name="Wood M."/>
            <person name="Montefiori M."/>
            <person name="Brummell D."/>
            <person name="Schwinn K."/>
            <person name="Catanach A."/>
            <person name="Fullerton C."/>
            <person name="Li D."/>
            <person name="Meiyalaghan S."/>
            <person name="Nieuwenhuizen N."/>
            <person name="Read N."/>
            <person name="Prakash R."/>
            <person name="Hunter D."/>
            <person name="Zhang H."/>
            <person name="Mckenzie M."/>
            <person name="Knabel M."/>
            <person name="Harris A."/>
            <person name="Allan A."/>
            <person name="Chen A."/>
            <person name="Janssen B."/>
            <person name="Plunkett B."/>
            <person name="Dwamena C."/>
            <person name="Voogd C."/>
            <person name="Leif D."/>
            <person name="Lafferty D."/>
            <person name="Souleyre E."/>
            <person name="Varkonyi-Gasic E."/>
            <person name="Gambi F."/>
            <person name="Hanley J."/>
            <person name="Yao J.-L."/>
            <person name="Cheung J."/>
            <person name="David K."/>
            <person name="Warren B."/>
            <person name="Marsh K."/>
            <person name="Snowden K."/>
            <person name="Lin-Wang K."/>
            <person name="Brian L."/>
            <person name="Martinez-Sanchez M."/>
            <person name="Wang M."/>
            <person name="Ileperuma N."/>
            <person name="Macnee N."/>
            <person name="Campin R."/>
            <person name="Mcatee P."/>
            <person name="Drummond R."/>
            <person name="Espley R."/>
            <person name="Ireland H."/>
            <person name="Wu R."/>
            <person name="Atkinson R."/>
            <person name="Karunairetnam S."/>
            <person name="Bulley S."/>
            <person name="Chunkath S."/>
            <person name="Hanley Z."/>
            <person name="Storey R."/>
            <person name="Thrimawithana A."/>
            <person name="Thomson S."/>
            <person name="David C."/>
            <person name="Testolin R."/>
        </authorList>
    </citation>
    <scope>NUCLEOTIDE SEQUENCE [LARGE SCALE GENOMIC DNA]</scope>
    <source>
        <strain evidence="8">cv. Red5</strain>
        <tissue evidence="7">Young leaf</tissue>
    </source>
</reference>
<evidence type="ECO:0000256" key="2">
    <source>
        <dbReference type="ARBA" id="ARBA00022884"/>
    </source>
</evidence>
<dbReference type="InterPro" id="IPR035979">
    <property type="entry name" value="RBD_domain_sf"/>
</dbReference>
<dbReference type="Proteomes" id="UP000241394">
    <property type="component" value="Chromosome LG11"/>
</dbReference>
<protein>
    <submittedName>
        <fullName evidence="7">Nucleolar protein</fullName>
    </submittedName>
</protein>
<dbReference type="STRING" id="1590841.A0A2R6QXW9"/>
<dbReference type="SUPFAM" id="SSF54928">
    <property type="entry name" value="RNA-binding domain, RBD"/>
    <property type="match status" value="1"/>
</dbReference>
<reference evidence="8" key="2">
    <citation type="journal article" date="2018" name="BMC Genomics">
        <title>A manually annotated Actinidia chinensis var. chinensis (kiwifruit) genome highlights the challenges associated with draft genomes and gene prediction in plants.</title>
        <authorList>
            <person name="Pilkington S.M."/>
            <person name="Crowhurst R."/>
            <person name="Hilario E."/>
            <person name="Nardozza S."/>
            <person name="Fraser L."/>
            <person name="Peng Y."/>
            <person name="Gunaseelan K."/>
            <person name="Simpson R."/>
            <person name="Tahir J."/>
            <person name="Deroles S.C."/>
            <person name="Templeton K."/>
            <person name="Luo Z."/>
            <person name="Davy M."/>
            <person name="Cheng C."/>
            <person name="McNeilage M."/>
            <person name="Scaglione D."/>
            <person name="Liu Y."/>
            <person name="Zhang Q."/>
            <person name="Datson P."/>
            <person name="De Silva N."/>
            <person name="Gardiner S.E."/>
            <person name="Bassett H."/>
            <person name="Chagne D."/>
            <person name="McCallum J."/>
            <person name="Dzierzon H."/>
            <person name="Deng C."/>
            <person name="Wang Y.Y."/>
            <person name="Barron L."/>
            <person name="Manako K."/>
            <person name="Bowen J."/>
            <person name="Foster T.M."/>
            <person name="Erridge Z.A."/>
            <person name="Tiffin H."/>
            <person name="Waite C.N."/>
            <person name="Davies K.M."/>
            <person name="Grierson E.P."/>
            <person name="Laing W.A."/>
            <person name="Kirk R."/>
            <person name="Chen X."/>
            <person name="Wood M."/>
            <person name="Montefiori M."/>
            <person name="Brummell D.A."/>
            <person name="Schwinn K.E."/>
            <person name="Catanach A."/>
            <person name="Fullerton C."/>
            <person name="Li D."/>
            <person name="Meiyalaghan S."/>
            <person name="Nieuwenhuizen N."/>
            <person name="Read N."/>
            <person name="Prakash R."/>
            <person name="Hunter D."/>
            <person name="Zhang H."/>
            <person name="McKenzie M."/>
            <person name="Knabel M."/>
            <person name="Harris A."/>
            <person name="Allan A.C."/>
            <person name="Gleave A."/>
            <person name="Chen A."/>
            <person name="Janssen B.J."/>
            <person name="Plunkett B."/>
            <person name="Ampomah-Dwamena C."/>
            <person name="Voogd C."/>
            <person name="Leif D."/>
            <person name="Lafferty D."/>
            <person name="Souleyre E.J.F."/>
            <person name="Varkonyi-Gasic E."/>
            <person name="Gambi F."/>
            <person name="Hanley J."/>
            <person name="Yao J.L."/>
            <person name="Cheung J."/>
            <person name="David K.M."/>
            <person name="Warren B."/>
            <person name="Marsh K."/>
            <person name="Snowden K.C."/>
            <person name="Lin-Wang K."/>
            <person name="Brian L."/>
            <person name="Martinez-Sanchez M."/>
            <person name="Wang M."/>
            <person name="Ileperuma N."/>
            <person name="Macnee N."/>
            <person name="Campin R."/>
            <person name="McAtee P."/>
            <person name="Drummond R.S.M."/>
            <person name="Espley R.V."/>
            <person name="Ireland H.S."/>
            <person name="Wu R."/>
            <person name="Atkinson R.G."/>
            <person name="Karunairetnam S."/>
            <person name="Bulley S."/>
            <person name="Chunkath S."/>
            <person name="Hanley Z."/>
            <person name="Storey R."/>
            <person name="Thrimawithana A.H."/>
            <person name="Thomson S."/>
            <person name="David C."/>
            <person name="Testolin R."/>
            <person name="Huang H."/>
            <person name="Hellens R.P."/>
            <person name="Schaffer R.J."/>
        </authorList>
    </citation>
    <scope>NUCLEOTIDE SEQUENCE [LARGE SCALE GENOMIC DNA]</scope>
    <source>
        <strain evidence="8">cv. Red5</strain>
    </source>
</reference>
<dbReference type="InterPro" id="IPR000504">
    <property type="entry name" value="RRM_dom"/>
</dbReference>
<feature type="region of interest" description="Disordered" evidence="5">
    <location>
        <begin position="1"/>
        <end position="24"/>
    </location>
</feature>
<dbReference type="GO" id="GO:0003723">
    <property type="term" value="F:RNA binding"/>
    <property type="evidence" value="ECO:0007669"/>
    <property type="project" value="UniProtKB-UniRule"/>
</dbReference>
<organism evidence="7 8">
    <name type="scientific">Actinidia chinensis var. chinensis</name>
    <name type="common">Chinese soft-hair kiwi</name>
    <dbReference type="NCBI Taxonomy" id="1590841"/>
    <lineage>
        <taxon>Eukaryota</taxon>
        <taxon>Viridiplantae</taxon>
        <taxon>Streptophyta</taxon>
        <taxon>Embryophyta</taxon>
        <taxon>Tracheophyta</taxon>
        <taxon>Spermatophyta</taxon>
        <taxon>Magnoliopsida</taxon>
        <taxon>eudicotyledons</taxon>
        <taxon>Gunneridae</taxon>
        <taxon>Pentapetalae</taxon>
        <taxon>asterids</taxon>
        <taxon>Ericales</taxon>
        <taxon>Actinidiaceae</taxon>
        <taxon>Actinidia</taxon>
    </lineage>
</organism>
<dbReference type="SMART" id="SM00360">
    <property type="entry name" value="RRM"/>
    <property type="match status" value="1"/>
</dbReference>
<comment type="caution">
    <text evidence="7">The sequence shown here is derived from an EMBL/GenBank/DDBJ whole genome shotgun (WGS) entry which is preliminary data.</text>
</comment>
<keyword evidence="2 4" id="KW-0694">RNA-binding</keyword>
<sequence length="643" mass="70865">MGGEGGHNTKDIHSPSMCKNDGDENSTTTTRIFVGGLGATVTAEDLRNTFSCLGKVHCVEIVRTRGRSFAYFDFFPSSPKSLTKLFSTYNGCMWKGGRLKLEKAKVHYCLRLRQEWAEDAKFANSAPCNAPTKDMGSLEKLNNVINPEMKEVRIFFPKLKKVKSLPFSGSGKHKYSFQRLELPSLPIHFCDCEEHSYPSHTAKGKDFLDLETQVGGIDEKELDMMKSVMNKLFEREYISKTACSRAGLVEKEDDTGKSVDDLLADENETDHMTDEDNLVINVVAEGKNSIALSGSRGQERILANERAVVDELRTSKERPSRNMLKCQGKIVPSGKKRKSPLTEETDGNEILCAKHERKGSEKNAHLLESARAILLESGIQQTDTNRSWSQKSTWRELTGERGTSSFSISHITQSTAPSKEESKSDGVNVPCLTECQKHNLLDSINLESQPGCFKEPKEDAVPQPNKLNVASNKSARGASWLQKSSWTQLVGDTNNSFSISQILPRMDLEKQEAAGPKSMGAEDSTFSKLSKLVKSDDIISTEDGSKALGVGNGDIFIAADSSDTFATARDPVQSPSQINLPKLGETDEFTVAKKNHAAAEKPSVRNFTIAETCSFMRSAASVKEWMNAKTSLSGSLKKKNSEK</sequence>
<proteinExistence type="predicted"/>